<dbReference type="SUPFAM" id="SSF55326">
    <property type="entry name" value="PurM N-terminal domain-like"/>
    <property type="match status" value="1"/>
</dbReference>
<feature type="domain" description="PurM-like C-terminal" evidence="3">
    <location>
        <begin position="157"/>
        <end position="303"/>
    </location>
</feature>
<evidence type="ECO:0000259" key="3">
    <source>
        <dbReference type="Pfam" id="PF02769"/>
    </source>
</evidence>
<dbReference type="InterPro" id="IPR016188">
    <property type="entry name" value="PurM-like_N"/>
</dbReference>
<evidence type="ECO:0000256" key="1">
    <source>
        <dbReference type="ARBA" id="ARBA00006243"/>
    </source>
</evidence>
<dbReference type="InterPro" id="IPR011854">
    <property type="entry name" value="HypE"/>
</dbReference>
<protein>
    <submittedName>
        <fullName evidence="4">AIR synthase-related protein</fullName>
    </submittedName>
</protein>
<dbReference type="Proteomes" id="UP001652338">
    <property type="component" value="Unassembled WGS sequence"/>
</dbReference>
<comment type="similarity">
    <text evidence="1">Belongs to the HypE family.</text>
</comment>
<dbReference type="RefSeq" id="WP_262653501.1">
    <property type="nucleotide sequence ID" value="NZ_JAOQKE010000002.1"/>
</dbReference>
<evidence type="ECO:0000259" key="2">
    <source>
        <dbReference type="Pfam" id="PF00586"/>
    </source>
</evidence>
<dbReference type="PANTHER" id="PTHR30303">
    <property type="entry name" value="HYDROGENASE ISOENZYMES FORMATION PROTEIN HYPE"/>
    <property type="match status" value="1"/>
</dbReference>
<dbReference type="Pfam" id="PF00586">
    <property type="entry name" value="AIRS"/>
    <property type="match status" value="1"/>
</dbReference>
<accession>A0ABT2SI73</accession>
<dbReference type="Gene3D" id="3.30.1330.10">
    <property type="entry name" value="PurM-like, N-terminal domain"/>
    <property type="match status" value="1"/>
</dbReference>
<sequence length="334" mass="36897">MKTGKISENVLKRSVLKRCKSGREEVAQGSGIGQDCAIVRSEGQKFCVLHTQAFTVERMEKIKYQVYCGVNNLCCSGGEAVALMMAVMMPEQGEEDLLRSIMDSADTVCRECGIQLSGGHTEISGAVQVPVVTMTLMGYAKEPHLTKDIRQDLELVMAGYPALTGTALLAREKEEELKLRFPLELVETAKEFDQLMVGKEAAQIGWDCGAVAMHDISQGGIFGALWEFCESNGIGMDADLRKIPIRQETIEICEQYGWNPYQLLSGGSFLMAVPDGQKTVAQLKQAGICSAVIGRTTDKREKVLHNGEEMRYLDKPAQDEIEKLVYRDARQESE</sequence>
<comment type="caution">
    <text evidence="4">The sequence shown here is derived from an EMBL/GenBank/DDBJ whole genome shotgun (WGS) entry which is preliminary data.</text>
</comment>
<dbReference type="Pfam" id="PF02769">
    <property type="entry name" value="AIRS_C"/>
    <property type="match status" value="1"/>
</dbReference>
<evidence type="ECO:0000313" key="5">
    <source>
        <dbReference type="Proteomes" id="UP001652338"/>
    </source>
</evidence>
<dbReference type="Gene3D" id="3.90.650.10">
    <property type="entry name" value="PurM-like C-terminal domain"/>
    <property type="match status" value="1"/>
</dbReference>
<gene>
    <name evidence="4" type="ORF">OCV47_02365</name>
</gene>
<keyword evidence="5" id="KW-1185">Reference proteome</keyword>
<dbReference type="SUPFAM" id="SSF56042">
    <property type="entry name" value="PurM C-terminal domain-like"/>
    <property type="match status" value="1"/>
</dbReference>
<dbReference type="PANTHER" id="PTHR30303:SF4">
    <property type="entry name" value="HYDROGENASE EXPRESSION_FORMATION PROTEIN HYPE"/>
    <property type="match status" value="1"/>
</dbReference>
<dbReference type="EMBL" id="JAOQKE010000002">
    <property type="protein sequence ID" value="MCU6724211.1"/>
    <property type="molecule type" value="Genomic_DNA"/>
</dbReference>
<reference evidence="4 5" key="1">
    <citation type="journal article" date="2021" name="ISME Commun">
        <title>Automated analysis of genomic sequences facilitates high-throughput and comprehensive description of bacteria.</title>
        <authorList>
            <person name="Hitch T.C.A."/>
        </authorList>
    </citation>
    <scope>NUCLEOTIDE SEQUENCE [LARGE SCALE GENOMIC DNA]</scope>
    <source>
        <strain evidence="4 5">Sanger_29</strain>
    </source>
</reference>
<proteinExistence type="inferred from homology"/>
<evidence type="ECO:0000313" key="4">
    <source>
        <dbReference type="EMBL" id="MCU6724211.1"/>
    </source>
</evidence>
<dbReference type="InterPro" id="IPR036676">
    <property type="entry name" value="PurM-like_C_sf"/>
</dbReference>
<dbReference type="InterPro" id="IPR010918">
    <property type="entry name" value="PurM-like_C_dom"/>
</dbReference>
<organism evidence="4 5">
    <name type="scientific">Muricoprocola aceti</name>
    <dbReference type="NCBI Taxonomy" id="2981772"/>
    <lineage>
        <taxon>Bacteria</taxon>
        <taxon>Bacillati</taxon>
        <taxon>Bacillota</taxon>
        <taxon>Clostridia</taxon>
        <taxon>Lachnospirales</taxon>
        <taxon>Lachnospiraceae</taxon>
        <taxon>Muricoprocola</taxon>
    </lineage>
</organism>
<dbReference type="InterPro" id="IPR036921">
    <property type="entry name" value="PurM-like_N_sf"/>
</dbReference>
<name>A0ABT2SI73_9FIRM</name>
<feature type="domain" description="PurM-like N-terminal" evidence="2">
    <location>
        <begin position="33"/>
        <end position="139"/>
    </location>
</feature>